<dbReference type="EMBL" id="JAIVFP010000001">
    <property type="protein sequence ID" value="MCI4684774.1"/>
    <property type="molecule type" value="Genomic_DNA"/>
</dbReference>
<evidence type="ECO:0000313" key="1">
    <source>
        <dbReference type="EMBL" id="MCI4684774.1"/>
    </source>
</evidence>
<accession>A0ABS9ZAQ1</accession>
<dbReference type="RefSeq" id="WP_243068654.1">
    <property type="nucleotide sequence ID" value="NZ_JAIVFK010000036.1"/>
</dbReference>
<protein>
    <submittedName>
        <fullName evidence="1">Uncharacterized protein</fullName>
    </submittedName>
</protein>
<gene>
    <name evidence="1" type="ORF">K2U94_18725</name>
</gene>
<organism evidence="1 2">
    <name type="scientific">Candidatus Rhodoblastus alkanivorans</name>
    <dbReference type="NCBI Taxonomy" id="2954117"/>
    <lineage>
        <taxon>Bacteria</taxon>
        <taxon>Pseudomonadati</taxon>
        <taxon>Pseudomonadota</taxon>
        <taxon>Alphaproteobacteria</taxon>
        <taxon>Hyphomicrobiales</taxon>
        <taxon>Rhodoblastaceae</taxon>
        <taxon>Rhodoblastus</taxon>
    </lineage>
</organism>
<reference evidence="1" key="1">
    <citation type="journal article" date="2022" name="ISME J.">
        <title>Identification of active gaseous-alkane degraders at natural gas seeps.</title>
        <authorList>
            <person name="Farhan Ul Haque M."/>
            <person name="Hernandez M."/>
            <person name="Crombie A.T."/>
            <person name="Murrell J.C."/>
        </authorList>
    </citation>
    <scope>NUCLEOTIDE SEQUENCE</scope>
    <source>
        <strain evidence="1">PC2</strain>
    </source>
</reference>
<comment type="caution">
    <text evidence="1">The sequence shown here is derived from an EMBL/GenBank/DDBJ whole genome shotgun (WGS) entry which is preliminary data.</text>
</comment>
<keyword evidence="2" id="KW-1185">Reference proteome</keyword>
<evidence type="ECO:0000313" key="2">
    <source>
        <dbReference type="Proteomes" id="UP001139104"/>
    </source>
</evidence>
<sequence length="80" mass="9360">MTELRGRYRIVNDTFLREKAARKNDPRHKFYETMLASKTYDEYLAQVGRTEVNVATFKTGPINGRMEILYARRSGWIADA</sequence>
<proteinExistence type="predicted"/>
<dbReference type="Proteomes" id="UP001139104">
    <property type="component" value="Unassembled WGS sequence"/>
</dbReference>
<name>A0ABS9ZAQ1_9HYPH</name>